<accession>A0A9N9FC25</accession>
<name>A0A9N9FC25_9GLOM</name>
<gene>
    <name evidence="1" type="ORF">POCULU_LOCUS3656</name>
</gene>
<dbReference type="EMBL" id="CAJVPJ010000417">
    <property type="protein sequence ID" value="CAG8522696.1"/>
    <property type="molecule type" value="Genomic_DNA"/>
</dbReference>
<keyword evidence="2" id="KW-1185">Reference proteome</keyword>
<dbReference type="Proteomes" id="UP000789572">
    <property type="component" value="Unassembled WGS sequence"/>
</dbReference>
<dbReference type="Gene3D" id="1.10.510.10">
    <property type="entry name" value="Transferase(Phosphotransferase) domain 1"/>
    <property type="match status" value="1"/>
</dbReference>
<sequence>MSSLTQNDKKIGLLHFWKQGIRSVPELSRLTGLPIRTTRYNVNKETQETFRNLDAKDLTLWAVSVPIGDGTVQIDLAEVEKRRATNRYLFDIMPTFIILLTLSQLPSVFHFPLSDVPAPTIIERRNLNTRKIQDADPPSSASQPKKLRKIQAGELLLCARPADCVGPPVHMYNEVFSKFLFDYNDEDLESSARLCRWTIKFIRSMTDIYGDEDGRETAFQDFIGKLTNESLTKQSTTDGFGNDGMIECRTAIGEALIVNIEIKDEVGTGNCDPYIQGIFSYSKYWARDKYDNFRGRSNCPSFIIAMAGPWICIAGAVYLKKPVIAPLTDYISLMETYDTNHKHRIARLFQAFSNGINNLKAFYQQNIPAASSNLEFLYPFPCQYVNGQSTVRFSYIEPLKLDSVKHWKARNTEGKDIVIKFTQRYNEALCAMKNMAPQLLYVGKEVYGWCMVVMEYVDGVTLSQANLTRDVYLEVLEKVEETIKILHENNIVFGDLRPPNIMVQQNGLR</sequence>
<dbReference type="InterPro" id="IPR011009">
    <property type="entry name" value="Kinase-like_dom_sf"/>
</dbReference>
<reference evidence="1" key="1">
    <citation type="submission" date="2021-06" db="EMBL/GenBank/DDBJ databases">
        <authorList>
            <person name="Kallberg Y."/>
            <person name="Tangrot J."/>
            <person name="Rosling A."/>
        </authorList>
    </citation>
    <scope>NUCLEOTIDE SEQUENCE</scope>
    <source>
        <strain evidence="1">IA702</strain>
    </source>
</reference>
<dbReference type="SUPFAM" id="SSF56112">
    <property type="entry name" value="Protein kinase-like (PK-like)"/>
    <property type="match status" value="1"/>
</dbReference>
<comment type="caution">
    <text evidence="1">The sequence shown here is derived from an EMBL/GenBank/DDBJ whole genome shotgun (WGS) entry which is preliminary data.</text>
</comment>
<dbReference type="AlphaFoldDB" id="A0A9N9FC25"/>
<organism evidence="1 2">
    <name type="scientific">Paraglomus occultum</name>
    <dbReference type="NCBI Taxonomy" id="144539"/>
    <lineage>
        <taxon>Eukaryota</taxon>
        <taxon>Fungi</taxon>
        <taxon>Fungi incertae sedis</taxon>
        <taxon>Mucoromycota</taxon>
        <taxon>Glomeromycotina</taxon>
        <taxon>Glomeromycetes</taxon>
        <taxon>Paraglomerales</taxon>
        <taxon>Paraglomeraceae</taxon>
        <taxon>Paraglomus</taxon>
    </lineage>
</organism>
<protein>
    <submittedName>
        <fullName evidence="1">3829_t:CDS:1</fullName>
    </submittedName>
</protein>
<dbReference type="OrthoDB" id="2315594at2759"/>
<evidence type="ECO:0000313" key="2">
    <source>
        <dbReference type="Proteomes" id="UP000789572"/>
    </source>
</evidence>
<proteinExistence type="predicted"/>
<evidence type="ECO:0000313" key="1">
    <source>
        <dbReference type="EMBL" id="CAG8522696.1"/>
    </source>
</evidence>